<dbReference type="KEGG" id="mbur:EQU24_02775"/>
<evidence type="ECO:0000313" key="5">
    <source>
        <dbReference type="EMBL" id="QCW81293.1"/>
    </source>
</evidence>
<dbReference type="SMART" id="SM00382">
    <property type="entry name" value="AAA"/>
    <property type="match status" value="2"/>
</dbReference>
<gene>
    <name evidence="5" type="ORF">EQU24_02775</name>
</gene>
<dbReference type="InterPro" id="IPR003593">
    <property type="entry name" value="AAA+_ATPase"/>
</dbReference>
<protein>
    <submittedName>
        <fullName evidence="5">AAA family ATPase</fullName>
    </submittedName>
</protein>
<dbReference type="CDD" id="cd19481">
    <property type="entry name" value="RecA-like_protease"/>
    <property type="match status" value="1"/>
</dbReference>
<evidence type="ECO:0000259" key="4">
    <source>
        <dbReference type="SMART" id="SM00382"/>
    </source>
</evidence>
<evidence type="ECO:0000256" key="1">
    <source>
        <dbReference type="ARBA" id="ARBA00006914"/>
    </source>
</evidence>
<dbReference type="STRING" id="675511.GCA_000341735_02450"/>
<dbReference type="GO" id="GO:0016887">
    <property type="term" value="F:ATP hydrolysis activity"/>
    <property type="evidence" value="ECO:0007669"/>
    <property type="project" value="InterPro"/>
</dbReference>
<comment type="similarity">
    <text evidence="1">Belongs to the AAA ATPase family.</text>
</comment>
<accession>A0A4P9ULN6</accession>
<dbReference type="RefSeq" id="WP_017840963.1">
    <property type="nucleotide sequence ID" value="NZ_CP035467.1"/>
</dbReference>
<evidence type="ECO:0000313" key="6">
    <source>
        <dbReference type="Proteomes" id="UP000305881"/>
    </source>
</evidence>
<proteinExistence type="inferred from homology"/>
<dbReference type="OrthoDB" id="9809379at2"/>
<dbReference type="Proteomes" id="UP000305881">
    <property type="component" value="Chromosome"/>
</dbReference>
<feature type="domain" description="AAA+ ATPase" evidence="4">
    <location>
        <begin position="251"/>
        <end position="387"/>
    </location>
</feature>
<dbReference type="Gene3D" id="3.40.50.300">
    <property type="entry name" value="P-loop containing nucleotide triphosphate hydrolases"/>
    <property type="match status" value="2"/>
</dbReference>
<organism evidence="5 6">
    <name type="scientific">Methylotuvimicrobium buryatense</name>
    <name type="common">Methylomicrobium buryatense</name>
    <dbReference type="NCBI Taxonomy" id="95641"/>
    <lineage>
        <taxon>Bacteria</taxon>
        <taxon>Pseudomonadati</taxon>
        <taxon>Pseudomonadota</taxon>
        <taxon>Gammaproteobacteria</taxon>
        <taxon>Methylococcales</taxon>
        <taxon>Methylococcaceae</taxon>
        <taxon>Methylotuvimicrobium</taxon>
    </lineage>
</organism>
<keyword evidence="2" id="KW-0547">Nucleotide-binding</keyword>
<dbReference type="InterPro" id="IPR050221">
    <property type="entry name" value="26S_Proteasome_ATPase"/>
</dbReference>
<evidence type="ECO:0000256" key="2">
    <source>
        <dbReference type="ARBA" id="ARBA00022741"/>
    </source>
</evidence>
<feature type="domain" description="AAA+ ATPase" evidence="4">
    <location>
        <begin position="493"/>
        <end position="622"/>
    </location>
</feature>
<keyword evidence="3" id="KW-0067">ATP-binding</keyword>
<evidence type="ECO:0000256" key="3">
    <source>
        <dbReference type="ARBA" id="ARBA00022840"/>
    </source>
</evidence>
<dbReference type="GO" id="GO:0005524">
    <property type="term" value="F:ATP binding"/>
    <property type="evidence" value="ECO:0007669"/>
    <property type="project" value="UniProtKB-KW"/>
</dbReference>
<dbReference type="PANTHER" id="PTHR23073">
    <property type="entry name" value="26S PROTEASOME REGULATORY SUBUNIT"/>
    <property type="match status" value="1"/>
</dbReference>
<dbReference type="AlphaFoldDB" id="A0A4P9ULN6"/>
<name>A0A4P9ULN6_METBY</name>
<dbReference type="InterPro" id="IPR003959">
    <property type="entry name" value="ATPase_AAA_core"/>
</dbReference>
<keyword evidence="6" id="KW-1185">Reference proteome</keyword>
<dbReference type="SUPFAM" id="SSF52540">
    <property type="entry name" value="P-loop containing nucleoside triphosphate hydrolases"/>
    <property type="match status" value="2"/>
</dbReference>
<reference evidence="6" key="1">
    <citation type="journal article" date="2019" name="J. Bacteriol.">
        <title>A Mutagenic Screen Identifies a TonB-Dependent Receptor Required for the Lanthanide Metal Switch in the Type I Methanotroph 'Methylotuvimicrobium buryatense' 5GB1C.</title>
        <authorList>
            <person name="Groom J.D."/>
            <person name="Ford S.M."/>
            <person name="Pesesky M.W."/>
            <person name="Lidstrom M.E."/>
        </authorList>
    </citation>
    <scope>NUCLEOTIDE SEQUENCE [LARGE SCALE GENOMIC DNA]</scope>
    <source>
        <strain evidence="6">5GB1C</strain>
    </source>
</reference>
<dbReference type="InterPro" id="IPR027417">
    <property type="entry name" value="P-loop_NTPase"/>
</dbReference>
<dbReference type="Pfam" id="PF00004">
    <property type="entry name" value="AAA"/>
    <property type="match status" value="2"/>
</dbReference>
<dbReference type="EMBL" id="CP035467">
    <property type="protein sequence ID" value="QCW81293.1"/>
    <property type="molecule type" value="Genomic_DNA"/>
</dbReference>
<sequence>MLTPKKHRIPRQRQAKNSLDQSCSLTQLKQTWFSRALLMGQNLRLLAKSIEIYDEIVNLLELDEVDFEEHKTSEIQRIIKKQASHFANPISENQETAFVNIVRMKQAFGFSEVEIQLLLFASILDLDGEFSECFEILERVSNRQFYRTLHKILNAPENDIMQAFDKQGLLAKSGLLKINPAVDTIPDKLRLLKGISTTLLDNPNKPIADLFADYVRPVKAVELSARDFEHIAPSYQRLRKYLRDAIDQQLTGCNVLLYGPPGTGKTQMVRSLSAELKIDLYEISAEDAEGETLSGKERISACQLAQFLLQGKANHCLLFDEIEDIFSTPWPMFLEPENQSTGREKAWVNQLLENNPVPTFWLSNDITSIDPAFIRRFDIVRQLDIPPAPIRKKLLSKALRGIKVSEKWLNNMANLEQLSPAIIERAAKVTRAIGENKASTNESHLQDLIEGTLKAMTGEVKISRRQAAEFYDPGLLNTVIDIDTISAGLKRSKQARLCLFGPPGTGKSAYAGFLADYLAIPLLAKHASDIIDCYVGNTEKNIARMFEQAKDENALLLLDEADSFLQNRNHSQHNWETTQVNELLVQMEHFDGLFICSTNMMENLDNAVLRRFDFKIKFDYLKTEQSWTLLQHYLGTALSRKSLSQKQRYQQQLGAMSCLTPGDFAAVKRKLTVLNETKNVEKFLQSLRDELSFKPGGLKRSIGFGAVI</sequence>